<proteinExistence type="inferred from homology"/>
<keyword evidence="6" id="KW-0808">Transferase</keyword>
<dbReference type="EC" id="2.3.2.3" evidence="6"/>
<comment type="subcellular location">
    <subcellularLocation>
        <location evidence="1 6">Cell membrane</location>
        <topology evidence="1 6">Multi-pass membrane protein</topology>
    </subcellularLocation>
</comment>
<feature type="transmembrane region" description="Helical" evidence="6">
    <location>
        <begin position="265"/>
        <end position="282"/>
    </location>
</feature>
<keyword evidence="4 6" id="KW-1133">Transmembrane helix</keyword>
<gene>
    <name evidence="6" type="primary">mprF</name>
    <name evidence="7" type="ORF">KHZ85_05880</name>
</gene>
<sequence length="355" mass="40421">MKQSIRSYILNFIIILGFTAAVLWFALKDNFHSIMELIGNIPFLWLIVILGWGIVYAGVIGLILTVLTRRYHKQYTFLQGFQNALVGYFFSGITPSATGGQFAQAYIFKKQGIKLTEGASILWADFIIYQTVMMVYVTVLFLMRSAYYMEIVGTWFWAIIVGYLVNVGVIALLWTMALFPKLYVWLSQRMVSLLAKLHLVKDKEKTLSSWKLQVEGFTNEIKQIRHEHRLIVKAVLLNVLRMTIQLTLPFVIARSLGLPLGWDKLIDSMALASFVLMVNAFFPVPGASGGTEFAFTQLYIFLVGPGAAASSIMILWRFSTYHIVLIAGAFVFLYLKHRYDNEKYKKQAIIEEVTS</sequence>
<dbReference type="GO" id="GO:0006629">
    <property type="term" value="P:lipid metabolic process"/>
    <property type="evidence" value="ECO:0007669"/>
    <property type="project" value="UniProtKB-KW"/>
</dbReference>
<feature type="transmembrane region" description="Helical" evidence="6">
    <location>
        <begin position="318"/>
        <end position="335"/>
    </location>
</feature>
<name>A0A942ZXG3_9FIRM</name>
<evidence type="ECO:0000313" key="8">
    <source>
        <dbReference type="Proteomes" id="UP000753219"/>
    </source>
</evidence>
<feature type="transmembrane region" description="Helical" evidence="6">
    <location>
        <begin position="230"/>
        <end position="253"/>
    </location>
</feature>
<feature type="transmembrane region" description="Helical" evidence="6">
    <location>
        <begin position="7"/>
        <end position="27"/>
    </location>
</feature>
<dbReference type="Pfam" id="PF03706">
    <property type="entry name" value="LPG_synthase_TM"/>
    <property type="match status" value="1"/>
</dbReference>
<protein>
    <recommendedName>
        <fullName evidence="6">Phosphatidylglycerol lysyltransferase</fullName>
        <ecNumber evidence="6">2.3.2.3</ecNumber>
    </recommendedName>
    <alternativeName>
        <fullName evidence="6">Lysylphosphatidylglycerol synthase</fullName>
    </alternativeName>
</protein>
<evidence type="ECO:0000256" key="4">
    <source>
        <dbReference type="ARBA" id="ARBA00022989"/>
    </source>
</evidence>
<dbReference type="AlphaFoldDB" id="A0A942ZXG3"/>
<comment type="similarity">
    <text evidence="6">Belongs to the LPG synthase family.</text>
</comment>
<keyword evidence="5 6" id="KW-0472">Membrane</keyword>
<evidence type="ECO:0000313" key="7">
    <source>
        <dbReference type="EMBL" id="MBS4884279.1"/>
    </source>
</evidence>
<keyword evidence="2" id="KW-1003">Cell membrane</keyword>
<organism evidence="7 8">
    <name type="scientific">Amedibacillus dolichus</name>
    <dbReference type="NCBI Taxonomy" id="31971"/>
    <lineage>
        <taxon>Bacteria</taxon>
        <taxon>Bacillati</taxon>
        <taxon>Bacillota</taxon>
        <taxon>Erysipelotrichia</taxon>
        <taxon>Erysipelotrichales</taxon>
        <taxon>Erysipelotrichaceae</taxon>
        <taxon>Amedibacillus</taxon>
    </lineage>
</organism>
<dbReference type="EMBL" id="JAGZMZ010000012">
    <property type="protein sequence ID" value="MBS4884279.1"/>
    <property type="molecule type" value="Genomic_DNA"/>
</dbReference>
<comment type="caution">
    <text evidence="7">The sequence shown here is derived from an EMBL/GenBank/DDBJ whole genome shotgun (WGS) entry which is preliminary data.</text>
</comment>
<dbReference type="PANTHER" id="PTHR37693:SF1">
    <property type="entry name" value="INTEGRAL MEMBRANE PROTEIN"/>
    <property type="match status" value="1"/>
</dbReference>
<keyword evidence="3 6" id="KW-0812">Transmembrane</keyword>
<comment type="function">
    <text evidence="6">Catalyzes the transfer of a lysyl group from L-lysyl-tRNA(Lys) to membrane-bound phosphatidylglycerol (PG), which produces lysylphosphatidylglycerol (LPG), a major component of the bacterial membrane with a positive net charge. LPG synthesis contributes to bacterial virulence as it is involved in the resistance mechanism against cationic antimicrobial peptides (CAMP) produces by the host's immune system (defensins, cathelicidins) and by the competing microorganisms.</text>
</comment>
<dbReference type="Proteomes" id="UP000753219">
    <property type="component" value="Unassembled WGS sequence"/>
</dbReference>
<keyword evidence="6" id="KW-0443">Lipid metabolism</keyword>
<evidence type="ECO:0000256" key="2">
    <source>
        <dbReference type="ARBA" id="ARBA00022475"/>
    </source>
</evidence>
<feature type="transmembrane region" description="Helical" evidence="6">
    <location>
        <begin position="119"/>
        <end position="143"/>
    </location>
</feature>
<reference evidence="7" key="1">
    <citation type="submission" date="2021-02" db="EMBL/GenBank/DDBJ databases">
        <title>Infant gut strain persistence is associated with maternal origin, phylogeny, and functional potential including surface adhesion and iron acquisition.</title>
        <authorList>
            <person name="Lou Y.C."/>
        </authorList>
    </citation>
    <scope>NUCLEOTIDE SEQUENCE</scope>
    <source>
        <strain evidence="7">L3_108_103G1_dasL3_108_103G1_concoct_2</strain>
    </source>
</reference>
<dbReference type="InterPro" id="IPR022791">
    <property type="entry name" value="L-PG_synthase/AglD"/>
</dbReference>
<dbReference type="GO" id="GO:0050071">
    <property type="term" value="F:phosphatidylglycerol lysyltransferase activity"/>
    <property type="evidence" value="ECO:0007669"/>
    <property type="project" value="UniProtKB-EC"/>
</dbReference>
<accession>A0A942ZXG3</accession>
<evidence type="ECO:0000256" key="6">
    <source>
        <dbReference type="RuleBase" id="RU363042"/>
    </source>
</evidence>
<feature type="transmembrane region" description="Helical" evidence="6">
    <location>
        <begin position="43"/>
        <end position="67"/>
    </location>
</feature>
<evidence type="ECO:0000256" key="3">
    <source>
        <dbReference type="ARBA" id="ARBA00022692"/>
    </source>
</evidence>
<comment type="catalytic activity">
    <reaction evidence="6">
        <text>L-lysyl-tRNA(Lys) + a 1,2-diacyl-sn-glycero-3-phospho-(1'-sn-glycerol) = a 1,2-diacyl-sn-glycero-3-phospho-1'-(3'-O-L-lysyl)-sn-glycerol + tRNA(Lys)</text>
        <dbReference type="Rhea" id="RHEA:10668"/>
        <dbReference type="Rhea" id="RHEA-COMP:9696"/>
        <dbReference type="Rhea" id="RHEA-COMP:9697"/>
        <dbReference type="ChEBI" id="CHEBI:64716"/>
        <dbReference type="ChEBI" id="CHEBI:75792"/>
        <dbReference type="ChEBI" id="CHEBI:78442"/>
        <dbReference type="ChEBI" id="CHEBI:78529"/>
        <dbReference type="EC" id="2.3.2.3"/>
    </reaction>
</comment>
<dbReference type="GO" id="GO:0005886">
    <property type="term" value="C:plasma membrane"/>
    <property type="evidence" value="ECO:0007669"/>
    <property type="project" value="UniProtKB-SubCell"/>
</dbReference>
<dbReference type="NCBIfam" id="TIGR00374">
    <property type="entry name" value="flippase-like domain"/>
    <property type="match status" value="1"/>
</dbReference>
<dbReference type="RefSeq" id="WP_278640239.1">
    <property type="nucleotide sequence ID" value="NZ_JAGZMZ010000012.1"/>
</dbReference>
<dbReference type="GO" id="GO:0046677">
    <property type="term" value="P:response to antibiotic"/>
    <property type="evidence" value="ECO:0007669"/>
    <property type="project" value="UniProtKB-KW"/>
</dbReference>
<feature type="transmembrane region" description="Helical" evidence="6">
    <location>
        <begin position="155"/>
        <end position="179"/>
    </location>
</feature>
<evidence type="ECO:0000256" key="1">
    <source>
        <dbReference type="ARBA" id="ARBA00004651"/>
    </source>
</evidence>
<keyword evidence="6" id="KW-0046">Antibiotic resistance</keyword>
<evidence type="ECO:0000256" key="5">
    <source>
        <dbReference type="ARBA" id="ARBA00023136"/>
    </source>
</evidence>
<dbReference type="PANTHER" id="PTHR37693">
    <property type="entry name" value="PHOSPHATIDYLGLYCEROL LYSYLTRANSFERASE"/>
    <property type="match status" value="1"/>
</dbReference>